<dbReference type="AlphaFoldDB" id="A0ABD8A9K4"/>
<keyword evidence="1" id="KW-0472">Membrane</keyword>
<evidence type="ECO:0008006" key="4">
    <source>
        <dbReference type="Google" id="ProtNLM"/>
    </source>
</evidence>
<dbReference type="Proteomes" id="UP001626603">
    <property type="component" value="Chromosome"/>
</dbReference>
<evidence type="ECO:0000256" key="1">
    <source>
        <dbReference type="SAM" id="Phobius"/>
    </source>
</evidence>
<accession>A0ABD8A9K4</accession>
<keyword evidence="1" id="KW-1133">Transmembrane helix</keyword>
<reference evidence="2 3" key="1">
    <citation type="submission" date="2023-10" db="EMBL/GenBank/DDBJ databases">
        <title>The complete genome sequence of Methanoculleus palmolei DSM 4273.</title>
        <authorList>
            <person name="Lai S.-J."/>
            <person name="You Y.-T."/>
            <person name="Chen S.-C."/>
        </authorList>
    </citation>
    <scope>NUCLEOTIDE SEQUENCE [LARGE SCALE GENOMIC DNA]</scope>
    <source>
        <strain evidence="2 3">DSM 4273</strain>
    </source>
</reference>
<feature type="transmembrane region" description="Helical" evidence="1">
    <location>
        <begin position="74"/>
        <end position="98"/>
    </location>
</feature>
<organism evidence="2 3">
    <name type="scientific">Methanoculleus palmolei</name>
    <dbReference type="NCBI Taxonomy" id="72612"/>
    <lineage>
        <taxon>Archaea</taxon>
        <taxon>Methanobacteriati</taxon>
        <taxon>Methanobacteriota</taxon>
        <taxon>Stenosarchaea group</taxon>
        <taxon>Methanomicrobia</taxon>
        <taxon>Methanomicrobiales</taxon>
        <taxon>Methanomicrobiaceae</taxon>
        <taxon>Methanoculleus</taxon>
    </lineage>
</organism>
<evidence type="ECO:0000313" key="2">
    <source>
        <dbReference type="EMBL" id="WOX56200.1"/>
    </source>
</evidence>
<evidence type="ECO:0000313" key="3">
    <source>
        <dbReference type="Proteomes" id="UP001626603"/>
    </source>
</evidence>
<feature type="transmembrane region" description="Helical" evidence="1">
    <location>
        <begin position="33"/>
        <end position="53"/>
    </location>
</feature>
<keyword evidence="1" id="KW-0812">Transmembrane</keyword>
<gene>
    <name evidence="2" type="ORF">R6Y95_02410</name>
</gene>
<feature type="transmembrane region" description="Helical" evidence="1">
    <location>
        <begin position="104"/>
        <end position="123"/>
    </location>
</feature>
<sequence length="129" mass="13885">MRLKQSVLLVFGILLVLAGIALQSTGIAVESTAVVALVSAGVVMVIVAVITGFSRQGEVLSDERTKRIGAYGAAYSWALTSVLILAFLWLDFLGLASFDLQGTLLVLLFTMLLSARIFQWYLFRQGDGA</sequence>
<name>A0ABD8A9K4_9EURY</name>
<proteinExistence type="predicted"/>
<protein>
    <recommendedName>
        <fullName evidence="4">DUF2178 domain-containing protein</fullName>
    </recommendedName>
</protein>
<dbReference type="EMBL" id="CP137641">
    <property type="protein sequence ID" value="WOX56200.1"/>
    <property type="molecule type" value="Genomic_DNA"/>
</dbReference>
<keyword evidence="3" id="KW-1185">Reference proteome</keyword>